<comment type="caution">
    <text evidence="1">The sequence shown here is derived from an EMBL/GenBank/DDBJ whole genome shotgun (WGS) entry which is preliminary data.</text>
</comment>
<dbReference type="Proteomes" id="UP000238775">
    <property type="component" value="Unassembled WGS sequence"/>
</dbReference>
<sequence>MFCNFTHTGLPFWQIEKSGNLPLFCLSSLIFKQLNYSISLCLKQMTSLLIRDSCKSLFIYFTFTFE</sequence>
<evidence type="ECO:0000313" key="1">
    <source>
        <dbReference type="EMBL" id="PPJ75952.1"/>
    </source>
</evidence>
<protein>
    <submittedName>
        <fullName evidence="1">Uncharacterized protein</fullName>
    </submittedName>
</protein>
<reference evidence="1 2" key="1">
    <citation type="submission" date="2017-11" db="EMBL/GenBank/DDBJ databases">
        <authorList>
            <person name="Founou R.C."/>
            <person name="Founou L."/>
            <person name="Allam M."/>
            <person name="Ismail A."/>
            <person name="Essack S.Y."/>
        </authorList>
    </citation>
    <scope>NUCLEOTIDE SEQUENCE [LARGE SCALE GENOMIC DNA]</scope>
    <source>
        <strain evidence="1 2">G703N2B1</strain>
    </source>
</reference>
<evidence type="ECO:0000313" key="2">
    <source>
        <dbReference type="Proteomes" id="UP000238775"/>
    </source>
</evidence>
<accession>A0A7Z1N6C5</accession>
<dbReference type="AlphaFoldDB" id="A0A7Z1N6C5"/>
<organism evidence="1 2">
    <name type="scientific">Staphylococcus aureus</name>
    <dbReference type="NCBI Taxonomy" id="1280"/>
    <lineage>
        <taxon>Bacteria</taxon>
        <taxon>Bacillati</taxon>
        <taxon>Bacillota</taxon>
        <taxon>Bacilli</taxon>
        <taxon>Bacillales</taxon>
        <taxon>Staphylococcaceae</taxon>
        <taxon>Staphylococcus</taxon>
    </lineage>
</organism>
<name>A0A7Z1N6C5_STAAU</name>
<proteinExistence type="predicted"/>
<gene>
    <name evidence="1" type="ORF">CV021_03100</name>
</gene>
<dbReference type="EMBL" id="PGWZ01000312">
    <property type="protein sequence ID" value="PPJ75952.1"/>
    <property type="molecule type" value="Genomic_DNA"/>
</dbReference>